<evidence type="ECO:0000313" key="1">
    <source>
        <dbReference type="EMBL" id="EFB89734.1"/>
    </source>
</evidence>
<reference evidence="1 2" key="1">
    <citation type="submission" date="2009-12" db="EMBL/GenBank/DDBJ databases">
        <authorList>
            <person name="Shrivastava S."/>
            <person name="Madupu R."/>
            <person name="Durkin A.S."/>
            <person name="Torralba M."/>
            <person name="Methe B."/>
            <person name="Sutton G.G."/>
            <person name="Strausberg R.L."/>
            <person name="Nelson K.E."/>
        </authorList>
    </citation>
    <scope>NUCLEOTIDE SEQUENCE [LARGE SCALE GENOMIC DNA]</scope>
    <source>
        <strain evidence="1 2">W5455</strain>
    </source>
</reference>
<gene>
    <name evidence="1" type="ORF">HMPREF7215_2548</name>
</gene>
<evidence type="ECO:0000313" key="2">
    <source>
        <dbReference type="Proteomes" id="UP000006462"/>
    </source>
</evidence>
<organism evidence="1 2">
    <name type="scientific">Pyramidobacter piscolens W5455</name>
    <dbReference type="NCBI Taxonomy" id="352165"/>
    <lineage>
        <taxon>Bacteria</taxon>
        <taxon>Thermotogati</taxon>
        <taxon>Synergistota</taxon>
        <taxon>Synergistia</taxon>
        <taxon>Synergistales</taxon>
        <taxon>Dethiosulfovibrionaceae</taxon>
        <taxon>Pyramidobacter</taxon>
    </lineage>
</organism>
<dbReference type="RefSeq" id="WP_009165739.1">
    <property type="nucleotide sequence ID" value="NZ_ADFP01000121.1"/>
</dbReference>
<accession>A0ABP2HTW7</accession>
<sequence>MPLATSGREVGARRREDLDEKLRRCIDGLSKEELRQELCSLLRGCEETWIFERYVRGRLDLDW</sequence>
<comment type="caution">
    <text evidence="1">The sequence shown here is derived from an EMBL/GenBank/DDBJ whole genome shotgun (WGS) entry which is preliminary data.</text>
</comment>
<dbReference type="GeneID" id="90985936"/>
<protein>
    <submittedName>
        <fullName evidence="1">Uncharacterized protein</fullName>
    </submittedName>
</protein>
<proteinExistence type="predicted"/>
<dbReference type="Proteomes" id="UP000006462">
    <property type="component" value="Unassembled WGS sequence"/>
</dbReference>
<keyword evidence="2" id="KW-1185">Reference proteome</keyword>
<dbReference type="EMBL" id="ADFP01000121">
    <property type="protein sequence ID" value="EFB89734.1"/>
    <property type="molecule type" value="Genomic_DNA"/>
</dbReference>
<name>A0ABP2HTW7_9BACT</name>